<comment type="subcellular location">
    <subcellularLocation>
        <location evidence="1">Membrane</location>
        <topology evidence="1">Multi-pass membrane protein</topology>
    </subcellularLocation>
</comment>
<accession>A0A9P1IAY1</accession>
<feature type="transmembrane region" description="Helical" evidence="6">
    <location>
        <begin position="57"/>
        <end position="76"/>
    </location>
</feature>
<dbReference type="PANTHER" id="PTHR22945:SF89">
    <property type="entry name" value="SERPENTINE RECEPTOR, CLASS D (DELTA)-RELATED"/>
    <property type="match status" value="1"/>
</dbReference>
<dbReference type="InterPro" id="IPR019421">
    <property type="entry name" value="7TM_GPCR_serpentine_rcpt_Srd"/>
</dbReference>
<evidence type="ECO:0000256" key="4">
    <source>
        <dbReference type="ARBA" id="ARBA00022989"/>
    </source>
</evidence>
<dbReference type="OrthoDB" id="5858503at2759"/>
<keyword evidence="3 6" id="KW-0812">Transmembrane</keyword>
<dbReference type="InterPro" id="IPR050920">
    <property type="entry name" value="Nematode_rcpt-like_delta"/>
</dbReference>
<keyword evidence="5 6" id="KW-0472">Membrane</keyword>
<evidence type="ECO:0000313" key="8">
    <source>
        <dbReference type="Proteomes" id="UP001152747"/>
    </source>
</evidence>
<dbReference type="GO" id="GO:0016020">
    <property type="term" value="C:membrane"/>
    <property type="evidence" value="ECO:0007669"/>
    <property type="project" value="UniProtKB-SubCell"/>
</dbReference>
<evidence type="ECO:0000313" key="7">
    <source>
        <dbReference type="EMBL" id="CAI5441869.1"/>
    </source>
</evidence>
<comment type="similarity">
    <text evidence="2">Belongs to the nematode receptor-like protein srd family.</text>
</comment>
<name>A0A9P1IAY1_9PELO</name>
<keyword evidence="8" id="KW-1185">Reference proteome</keyword>
<dbReference type="PANTHER" id="PTHR22945">
    <property type="entry name" value="SERPENTINE RECEPTOR, CLASS D DELTA"/>
    <property type="match status" value="1"/>
</dbReference>
<reference evidence="7" key="1">
    <citation type="submission" date="2022-11" db="EMBL/GenBank/DDBJ databases">
        <authorList>
            <person name="Kikuchi T."/>
        </authorList>
    </citation>
    <scope>NUCLEOTIDE SEQUENCE</scope>
    <source>
        <strain evidence="7">PS1010</strain>
    </source>
</reference>
<feature type="transmembrane region" description="Helical" evidence="6">
    <location>
        <begin position="144"/>
        <end position="163"/>
    </location>
</feature>
<evidence type="ECO:0000256" key="6">
    <source>
        <dbReference type="SAM" id="Phobius"/>
    </source>
</evidence>
<feature type="transmembrane region" description="Helical" evidence="6">
    <location>
        <begin position="183"/>
        <end position="204"/>
    </location>
</feature>
<comment type="caution">
    <text evidence="7">The sequence shown here is derived from an EMBL/GenBank/DDBJ whole genome shotgun (WGS) entry which is preliminary data.</text>
</comment>
<sequence>MASESLRCFAQLALIITSFLLQHRSLPSKNSLAILTRGPCNLIGPYFCFTIYQFHMAITMAAGIAIANTIVFRYLVIISNHMITVTHIYLLIFIGYIFPIIVTIIPFTGKWDFVVLRNLTRLDHSTYDLSVYGEYPGFYDAQNIQFLTATVILAIGVYGLPILTSVLTRKVLILIKYHQNMGLLVQTVYPLLAYIPSFTCYLYTQTTGEEILLSEHLILATASSPGLLDPLISFYFVVPYREAILYFLCPNKRPKRIVVAVSVTRSTTL</sequence>
<proteinExistence type="inferred from homology"/>
<organism evidence="7 8">
    <name type="scientific">Caenorhabditis angaria</name>
    <dbReference type="NCBI Taxonomy" id="860376"/>
    <lineage>
        <taxon>Eukaryota</taxon>
        <taxon>Metazoa</taxon>
        <taxon>Ecdysozoa</taxon>
        <taxon>Nematoda</taxon>
        <taxon>Chromadorea</taxon>
        <taxon>Rhabditida</taxon>
        <taxon>Rhabditina</taxon>
        <taxon>Rhabditomorpha</taxon>
        <taxon>Rhabditoidea</taxon>
        <taxon>Rhabditidae</taxon>
        <taxon>Peloderinae</taxon>
        <taxon>Caenorhabditis</taxon>
    </lineage>
</organism>
<feature type="transmembrane region" description="Helical" evidence="6">
    <location>
        <begin position="216"/>
        <end position="238"/>
    </location>
</feature>
<evidence type="ECO:0000256" key="2">
    <source>
        <dbReference type="ARBA" id="ARBA00009166"/>
    </source>
</evidence>
<protein>
    <recommendedName>
        <fullName evidence="9">G protein-coupled receptor</fullName>
    </recommendedName>
</protein>
<dbReference type="Proteomes" id="UP001152747">
    <property type="component" value="Unassembled WGS sequence"/>
</dbReference>
<evidence type="ECO:0000256" key="3">
    <source>
        <dbReference type="ARBA" id="ARBA00022692"/>
    </source>
</evidence>
<dbReference type="EMBL" id="CANHGI010000002">
    <property type="protein sequence ID" value="CAI5441869.1"/>
    <property type="molecule type" value="Genomic_DNA"/>
</dbReference>
<evidence type="ECO:0008006" key="9">
    <source>
        <dbReference type="Google" id="ProtNLM"/>
    </source>
</evidence>
<evidence type="ECO:0000256" key="1">
    <source>
        <dbReference type="ARBA" id="ARBA00004141"/>
    </source>
</evidence>
<dbReference type="SUPFAM" id="SSF81321">
    <property type="entry name" value="Family A G protein-coupled receptor-like"/>
    <property type="match status" value="1"/>
</dbReference>
<dbReference type="AlphaFoldDB" id="A0A9P1IAY1"/>
<evidence type="ECO:0000256" key="5">
    <source>
        <dbReference type="ARBA" id="ARBA00023136"/>
    </source>
</evidence>
<keyword evidence="4 6" id="KW-1133">Transmembrane helix</keyword>
<feature type="transmembrane region" description="Helical" evidence="6">
    <location>
        <begin position="88"/>
        <end position="109"/>
    </location>
</feature>
<dbReference type="Pfam" id="PF10317">
    <property type="entry name" value="7TM_GPCR_Srd"/>
    <property type="match status" value="1"/>
</dbReference>
<gene>
    <name evidence="7" type="ORF">CAMP_LOCUS4506</name>
</gene>